<sequence>MSKEPNDETSEGLNQLFEIINAKGDEGELREIVSRSSEKNNYKNHEDQS</sequence>
<dbReference type="Proteomes" id="UP000036410">
    <property type="component" value="Chromosome"/>
</dbReference>
<dbReference type="GeneID" id="48016058"/>
<gene>
    <name evidence="1" type="ORF">AS52_02445</name>
</gene>
<dbReference type="RefSeq" id="WP_167387320.1">
    <property type="nucleotide sequence ID" value="NZ_CP010586.1"/>
</dbReference>
<dbReference type="AlphaFoldDB" id="A0A806TSK0"/>
<accession>A0A806TSK0</accession>
<protein>
    <submittedName>
        <fullName evidence="1">Uncharacterized protein</fullName>
    </submittedName>
</protein>
<dbReference type="EMBL" id="CP010586">
    <property type="protein sequence ID" value="AKP77407.1"/>
    <property type="molecule type" value="Genomic_DNA"/>
</dbReference>
<organism evidence="1 2">
    <name type="scientific">Priestia megaterium Q3</name>
    <dbReference type="NCBI Taxonomy" id="1452722"/>
    <lineage>
        <taxon>Bacteria</taxon>
        <taxon>Bacillati</taxon>
        <taxon>Bacillota</taxon>
        <taxon>Bacilli</taxon>
        <taxon>Bacillales</taxon>
        <taxon>Bacillaceae</taxon>
        <taxon>Priestia</taxon>
    </lineage>
</organism>
<proteinExistence type="predicted"/>
<evidence type="ECO:0000313" key="1">
    <source>
        <dbReference type="EMBL" id="AKP77407.1"/>
    </source>
</evidence>
<reference evidence="1 2" key="1">
    <citation type="submission" date="2015-01" db="EMBL/GenBank/DDBJ databases">
        <title>Genome sequence of bacillus megaterium Q3.</title>
        <authorList>
            <person name="Wang Y."/>
            <person name="Luo K."/>
            <person name="Bai L."/>
            <person name="Luo F."/>
        </authorList>
    </citation>
    <scope>NUCLEOTIDE SEQUENCE [LARGE SCALE GENOMIC DNA]</scope>
    <source>
        <strain evidence="1 2">Q3</strain>
    </source>
</reference>
<name>A0A806TSK0_PRIMG</name>
<evidence type="ECO:0000313" key="2">
    <source>
        <dbReference type="Proteomes" id="UP000036410"/>
    </source>
</evidence>